<sequence length="363" mass="42182">MTLSLPLQDIAWKRIVFFLLIIIVPNYLVMQTQVVGPIDNRVGIGTALDLGVILPLLLYFFGFQKRVSWILLCGFIFCGVLLANWMIPSHADAHLTYFNTMVVVLEIGVIAFELVLFLVILKRIPLLIKNYQLEKTIHHHFLLSFSRAIQQTFTFQNKRLNKFGFLLRLVATDLAAIYYCLFSWRKKRQTNVEHVNSFTFHKDGGYLGIFYMLVHAMVIEIIAVHMMVAQYSHVAAWIVTIFDLYALLFIISDYQAIRLSPVILSEKGIHFQKGIRQYGFIEWNAVKGIMENKKSPEEVKQDRASVELALHGLEREQLPFVIELNRSMEINQIFGFKKNVERLYVKMDEPYAFRDKVNHYLGI</sequence>
<comment type="caution">
    <text evidence="2">The sequence shown here is derived from an EMBL/GenBank/DDBJ whole genome shotgun (WGS) entry which is preliminary data.</text>
</comment>
<feature type="transmembrane region" description="Helical" evidence="1">
    <location>
        <begin position="42"/>
        <end position="61"/>
    </location>
</feature>
<keyword evidence="1" id="KW-0472">Membrane</keyword>
<protein>
    <recommendedName>
        <fullName evidence="4">Beta-carotene 15,15'-monooxygenase</fullName>
    </recommendedName>
</protein>
<dbReference type="AlphaFoldDB" id="A0A845F2K2"/>
<organism evidence="2 3">
    <name type="scientific">Guptibacillus hwajinpoensis</name>
    <dbReference type="NCBI Taxonomy" id="208199"/>
    <lineage>
        <taxon>Bacteria</taxon>
        <taxon>Bacillati</taxon>
        <taxon>Bacillota</taxon>
        <taxon>Bacilli</taxon>
        <taxon>Bacillales</taxon>
        <taxon>Guptibacillaceae</taxon>
        <taxon>Guptibacillus</taxon>
    </lineage>
</organism>
<evidence type="ECO:0000256" key="1">
    <source>
        <dbReference type="SAM" id="Phobius"/>
    </source>
</evidence>
<keyword evidence="1" id="KW-0812">Transmembrane</keyword>
<accession>A0A845F2K2</accession>
<evidence type="ECO:0008006" key="4">
    <source>
        <dbReference type="Google" id="ProtNLM"/>
    </source>
</evidence>
<dbReference type="Proteomes" id="UP000447833">
    <property type="component" value="Unassembled WGS sequence"/>
</dbReference>
<reference evidence="2 3" key="1">
    <citation type="submission" date="2019-11" db="EMBL/GenBank/DDBJ databases">
        <title>Genome sequences of 17 halophilic strains isolated from different environments.</title>
        <authorList>
            <person name="Furrow R.E."/>
        </authorList>
    </citation>
    <scope>NUCLEOTIDE SEQUENCE [LARGE SCALE GENOMIC DNA]</scope>
    <source>
        <strain evidence="2 3">22506_14_FS</strain>
    </source>
</reference>
<feature type="transmembrane region" description="Helical" evidence="1">
    <location>
        <begin position="205"/>
        <end position="228"/>
    </location>
</feature>
<feature type="transmembrane region" description="Helical" evidence="1">
    <location>
        <begin position="165"/>
        <end position="184"/>
    </location>
</feature>
<feature type="transmembrane region" description="Helical" evidence="1">
    <location>
        <begin position="234"/>
        <end position="251"/>
    </location>
</feature>
<evidence type="ECO:0000313" key="2">
    <source>
        <dbReference type="EMBL" id="MYL65020.1"/>
    </source>
</evidence>
<dbReference type="EMBL" id="WMEY01000005">
    <property type="protein sequence ID" value="MYL65020.1"/>
    <property type="molecule type" value="Genomic_DNA"/>
</dbReference>
<gene>
    <name evidence="2" type="ORF">GLW07_16805</name>
</gene>
<proteinExistence type="predicted"/>
<name>A0A845F2K2_9BACL</name>
<evidence type="ECO:0000313" key="3">
    <source>
        <dbReference type="Proteomes" id="UP000447833"/>
    </source>
</evidence>
<feature type="transmembrane region" description="Helical" evidence="1">
    <location>
        <begin position="67"/>
        <end position="85"/>
    </location>
</feature>
<feature type="transmembrane region" description="Helical" evidence="1">
    <location>
        <begin position="97"/>
        <end position="121"/>
    </location>
</feature>
<keyword evidence="1" id="KW-1133">Transmembrane helix</keyword>
<dbReference type="RefSeq" id="WP_160920401.1">
    <property type="nucleotide sequence ID" value="NZ_WMEY01000005.1"/>
</dbReference>
<feature type="transmembrane region" description="Helical" evidence="1">
    <location>
        <begin position="12"/>
        <end position="30"/>
    </location>
</feature>